<evidence type="ECO:0000313" key="1">
    <source>
        <dbReference type="EMBL" id="MBB6211274.1"/>
    </source>
</evidence>
<dbReference type="RefSeq" id="WP_184264092.1">
    <property type="nucleotide sequence ID" value="NZ_JACIIX010000010.1"/>
</dbReference>
<accession>A0A7W9ZJ98</accession>
<evidence type="ECO:0008006" key="3">
    <source>
        <dbReference type="Google" id="ProtNLM"/>
    </source>
</evidence>
<comment type="caution">
    <text evidence="1">The sequence shown here is derived from an EMBL/GenBank/DDBJ whole genome shotgun (WGS) entry which is preliminary data.</text>
</comment>
<protein>
    <recommendedName>
        <fullName evidence="3">DUF2491 family protein</fullName>
    </recommendedName>
</protein>
<dbReference type="AlphaFoldDB" id="A0A7W9ZJ98"/>
<dbReference type="Proteomes" id="UP000544872">
    <property type="component" value="Unassembled WGS sequence"/>
</dbReference>
<name>A0A7W9ZJ98_NOVIT</name>
<proteinExistence type="predicted"/>
<dbReference type="InterPro" id="IPR019621">
    <property type="entry name" value="DUF2491"/>
</dbReference>
<organism evidence="1 2">
    <name type="scientific">Novispirillum itersonii</name>
    <name type="common">Aquaspirillum itersonii</name>
    <dbReference type="NCBI Taxonomy" id="189"/>
    <lineage>
        <taxon>Bacteria</taxon>
        <taxon>Pseudomonadati</taxon>
        <taxon>Pseudomonadota</taxon>
        <taxon>Alphaproteobacteria</taxon>
        <taxon>Rhodospirillales</taxon>
        <taxon>Novispirillaceae</taxon>
        <taxon>Novispirillum</taxon>
    </lineage>
</organism>
<dbReference type="Pfam" id="PF10679">
    <property type="entry name" value="DUF2491"/>
    <property type="match status" value="1"/>
</dbReference>
<reference evidence="1 2" key="1">
    <citation type="submission" date="2020-08" db="EMBL/GenBank/DDBJ databases">
        <title>Genomic Encyclopedia of Type Strains, Phase IV (KMG-IV): sequencing the most valuable type-strain genomes for metagenomic binning, comparative biology and taxonomic classification.</title>
        <authorList>
            <person name="Goeker M."/>
        </authorList>
    </citation>
    <scope>NUCLEOTIDE SEQUENCE [LARGE SCALE GENOMIC DNA]</scope>
    <source>
        <strain evidence="1 2">DSM 11590</strain>
    </source>
</reference>
<sequence>MFKSLKSLFTPDPPKPVVPELLNLTIGRGAEIDPLMLRLRDSASLFSLPSPTLLFTAQGMSQLEDGQWVHRMYTDDNVMLQFVCARWDGDDAIRDVTLFVPYRSDYPGDESGLRLWHDRLRQPVLTLPEGLTFRRLWFDGSDAAQDPVVLTEDVYDDRTQTTAPRRIEQTCMLYQRTLDGGDHDLLLAILERHGSDTSVELMAGIALEPSHLKV</sequence>
<evidence type="ECO:0000313" key="2">
    <source>
        <dbReference type="Proteomes" id="UP000544872"/>
    </source>
</evidence>
<dbReference type="EMBL" id="JACIIX010000010">
    <property type="protein sequence ID" value="MBB6211274.1"/>
    <property type="molecule type" value="Genomic_DNA"/>
</dbReference>
<keyword evidence="2" id="KW-1185">Reference proteome</keyword>
<gene>
    <name evidence="1" type="ORF">FHS48_002711</name>
</gene>